<feature type="region of interest" description="Disordered" evidence="1">
    <location>
        <begin position="164"/>
        <end position="185"/>
    </location>
</feature>
<gene>
    <name evidence="2" type="ORF">SAMN04488038_1115</name>
</gene>
<feature type="region of interest" description="Disordered" evidence="1">
    <location>
        <begin position="1"/>
        <end position="21"/>
    </location>
</feature>
<dbReference type="STRING" id="489703.SAMN04488038_1115"/>
<protein>
    <recommendedName>
        <fullName evidence="4">DUF4188 domain-containing protein</fullName>
    </recommendedName>
</protein>
<keyword evidence="3" id="KW-1185">Reference proteome</keyword>
<evidence type="ECO:0000313" key="3">
    <source>
        <dbReference type="Proteomes" id="UP000199233"/>
    </source>
</evidence>
<dbReference type="Proteomes" id="UP000199233">
    <property type="component" value="Unassembled WGS sequence"/>
</dbReference>
<evidence type="ECO:0000256" key="1">
    <source>
        <dbReference type="SAM" id="MobiDB-lite"/>
    </source>
</evidence>
<dbReference type="Pfam" id="PF13826">
    <property type="entry name" value="Monooxy_af470-like"/>
    <property type="match status" value="1"/>
</dbReference>
<reference evidence="2 3" key="1">
    <citation type="submission" date="2016-10" db="EMBL/GenBank/DDBJ databases">
        <authorList>
            <person name="de Groot N.N."/>
        </authorList>
    </citation>
    <scope>NUCLEOTIDE SEQUENCE [LARGE SCALE GENOMIC DNA]</scope>
    <source>
        <strain evidence="2 3">DSM 25927</strain>
    </source>
</reference>
<evidence type="ECO:0008006" key="4">
    <source>
        <dbReference type="Google" id="ProtNLM"/>
    </source>
</evidence>
<proteinExistence type="predicted"/>
<evidence type="ECO:0000313" key="2">
    <source>
        <dbReference type="EMBL" id="SEQ81328.1"/>
    </source>
</evidence>
<dbReference type="AlphaFoldDB" id="A0A1H9J3G5"/>
<feature type="compositionally biased region" description="Basic and acidic residues" evidence="1">
    <location>
        <begin position="165"/>
        <end position="176"/>
    </location>
</feature>
<accession>A0A1H9J3G5</accession>
<organism evidence="2 3">
    <name type="scientific">Solimonas aquatica</name>
    <dbReference type="NCBI Taxonomy" id="489703"/>
    <lineage>
        <taxon>Bacteria</taxon>
        <taxon>Pseudomonadati</taxon>
        <taxon>Pseudomonadota</taxon>
        <taxon>Gammaproteobacteria</taxon>
        <taxon>Nevskiales</taxon>
        <taxon>Nevskiaceae</taxon>
        <taxon>Solimonas</taxon>
    </lineage>
</organism>
<sequence length="185" mass="20967">MPELMAGRTHKPKGDTMDSIHPGRYTAEVQGPFVVFIIGMRINRILAFARWLPVARAMRPMVEHLLAHRELGLLHAQAYAYWRGAALVQYWRSFEHLERFARDPALSHLDAWQRFNRAVGADGSVGIWHETYLVQAGQYECVYGNMPRFGLAAAGRHMKAVGARETAKRRLGREGEPAVPSYETP</sequence>
<name>A0A1H9J3G5_9GAMM</name>
<dbReference type="EMBL" id="FOFS01000011">
    <property type="protein sequence ID" value="SEQ81328.1"/>
    <property type="molecule type" value="Genomic_DNA"/>
</dbReference>
<dbReference type="InterPro" id="IPR025444">
    <property type="entry name" value="Monooxy_af470"/>
</dbReference>